<proteinExistence type="predicted"/>
<evidence type="ECO:0000256" key="2">
    <source>
        <dbReference type="SAM" id="Phobius"/>
    </source>
</evidence>
<accession>A0AAX3M669</accession>
<feature type="transmembrane region" description="Helical" evidence="2">
    <location>
        <begin position="7"/>
        <end position="25"/>
    </location>
</feature>
<keyword evidence="2" id="KW-0472">Membrane</keyword>
<protein>
    <recommendedName>
        <fullName evidence="5">YceG-like family protein</fullName>
    </recommendedName>
</protein>
<organism evidence="3 4">
    <name type="scientific">Paenibacillus kyungheensis</name>
    <dbReference type="NCBI Taxonomy" id="1452732"/>
    <lineage>
        <taxon>Bacteria</taxon>
        <taxon>Bacillati</taxon>
        <taxon>Bacillota</taxon>
        <taxon>Bacilli</taxon>
        <taxon>Bacillales</taxon>
        <taxon>Paenibacillaceae</taxon>
        <taxon>Paenibacillus</taxon>
    </lineage>
</organism>
<dbReference type="Gene3D" id="3.30.1490.480">
    <property type="entry name" value="Endolytic murein transglycosylase"/>
    <property type="match status" value="1"/>
</dbReference>
<evidence type="ECO:0008006" key="5">
    <source>
        <dbReference type="Google" id="ProtNLM"/>
    </source>
</evidence>
<sequence>MIKNRSLMIGIGIGIIIGAVLLQLFNIGKGQTMLDGTQLTAEQIREAAQAQNMQVYASTEKVYSSDEWKQLQQEEKQKEEAAKQAKEKANGQSTTKEPTSEQPTTPADPTTPESKETKTTTNSTTPKASNPSSPAQPNTPTTFKITSGEMLNDIAYNLKTEGVIDSQKEFVNRVSELKANTKLQVGTFTLNAGEDLDSIIDKITHEPSQ</sequence>
<gene>
    <name evidence="3" type="ORF">PQ456_08905</name>
</gene>
<keyword evidence="2" id="KW-1133">Transmembrane helix</keyword>
<evidence type="ECO:0000256" key="1">
    <source>
        <dbReference type="SAM" id="MobiDB-lite"/>
    </source>
</evidence>
<evidence type="ECO:0000313" key="3">
    <source>
        <dbReference type="EMBL" id="WCT57612.1"/>
    </source>
</evidence>
<dbReference type="Proteomes" id="UP001220509">
    <property type="component" value="Chromosome"/>
</dbReference>
<feature type="region of interest" description="Disordered" evidence="1">
    <location>
        <begin position="68"/>
        <end position="144"/>
    </location>
</feature>
<keyword evidence="4" id="KW-1185">Reference proteome</keyword>
<feature type="compositionally biased region" description="Low complexity" evidence="1">
    <location>
        <begin position="119"/>
        <end position="135"/>
    </location>
</feature>
<dbReference type="KEGG" id="pka:PQ456_08905"/>
<dbReference type="RefSeq" id="WP_273615794.1">
    <property type="nucleotide sequence ID" value="NZ_CP117416.1"/>
</dbReference>
<feature type="compositionally biased region" description="Basic and acidic residues" evidence="1">
    <location>
        <begin position="68"/>
        <end position="89"/>
    </location>
</feature>
<evidence type="ECO:0000313" key="4">
    <source>
        <dbReference type="Proteomes" id="UP001220509"/>
    </source>
</evidence>
<feature type="compositionally biased region" description="Polar residues" evidence="1">
    <location>
        <begin position="90"/>
        <end position="108"/>
    </location>
</feature>
<dbReference type="AlphaFoldDB" id="A0AAX3M669"/>
<dbReference type="EMBL" id="CP117416">
    <property type="protein sequence ID" value="WCT57612.1"/>
    <property type="molecule type" value="Genomic_DNA"/>
</dbReference>
<reference evidence="3 4" key="1">
    <citation type="submission" date="2023-02" db="EMBL/GenBank/DDBJ databases">
        <title>Genome sequence of Paenibacillus kyungheensis KACC 18744.</title>
        <authorList>
            <person name="Kim S."/>
            <person name="Heo J."/>
            <person name="Kwon S.-W."/>
        </authorList>
    </citation>
    <scope>NUCLEOTIDE SEQUENCE [LARGE SCALE GENOMIC DNA]</scope>
    <source>
        <strain evidence="3 4">KACC 18744</strain>
    </source>
</reference>
<keyword evidence="2" id="KW-0812">Transmembrane</keyword>
<name>A0AAX3M669_9BACL</name>